<feature type="binding site" evidence="9">
    <location>
        <begin position="40"/>
        <end position="44"/>
    </location>
    <ligand>
        <name>substrate</name>
    </ligand>
</feature>
<dbReference type="InterPro" id="IPR029056">
    <property type="entry name" value="Ribokinase-like"/>
</dbReference>
<dbReference type="GO" id="GO:0005829">
    <property type="term" value="C:cytosol"/>
    <property type="evidence" value="ECO:0007669"/>
    <property type="project" value="TreeGrafter"/>
</dbReference>
<comment type="catalytic activity">
    <reaction evidence="9">
        <text>D-ribose + ATP = D-ribose 5-phosphate + ADP + H(+)</text>
        <dbReference type="Rhea" id="RHEA:13697"/>
        <dbReference type="ChEBI" id="CHEBI:15378"/>
        <dbReference type="ChEBI" id="CHEBI:30616"/>
        <dbReference type="ChEBI" id="CHEBI:47013"/>
        <dbReference type="ChEBI" id="CHEBI:78346"/>
        <dbReference type="ChEBI" id="CHEBI:456216"/>
        <dbReference type="EC" id="2.7.1.15"/>
    </reaction>
</comment>
<evidence type="ECO:0000259" key="10">
    <source>
        <dbReference type="Pfam" id="PF00294"/>
    </source>
</evidence>
<dbReference type="EMBL" id="QLYX01000002">
    <property type="protein sequence ID" value="RAY16457.1"/>
    <property type="molecule type" value="Genomic_DNA"/>
</dbReference>
<dbReference type="EC" id="2.7.1.15" evidence="9"/>
<dbReference type="InterPro" id="IPR011611">
    <property type="entry name" value="PfkB_dom"/>
</dbReference>
<evidence type="ECO:0000256" key="4">
    <source>
        <dbReference type="ARBA" id="ARBA00022777"/>
    </source>
</evidence>
<dbReference type="PANTHER" id="PTHR10584">
    <property type="entry name" value="SUGAR KINASE"/>
    <property type="match status" value="1"/>
</dbReference>
<evidence type="ECO:0000256" key="8">
    <source>
        <dbReference type="ARBA" id="ARBA00023277"/>
    </source>
</evidence>
<keyword evidence="1 9" id="KW-0808">Transferase</keyword>
<dbReference type="OrthoDB" id="9775849at2"/>
<comment type="similarity">
    <text evidence="9">Belongs to the carbohydrate kinase PfkB family. Ribokinase subfamily.</text>
</comment>
<feature type="binding site" evidence="9">
    <location>
        <position position="276"/>
    </location>
    <ligand>
        <name>K(+)</name>
        <dbReference type="ChEBI" id="CHEBI:29103"/>
    </ligand>
</feature>
<feature type="binding site" evidence="9">
    <location>
        <begin position="242"/>
        <end position="243"/>
    </location>
    <ligand>
        <name>ATP</name>
        <dbReference type="ChEBI" id="CHEBI:30616"/>
    </ligand>
</feature>
<keyword evidence="7 9" id="KW-0630">Potassium</keyword>
<feature type="domain" description="Carbohydrate kinase PfkB" evidence="10">
    <location>
        <begin position="4"/>
        <end position="284"/>
    </location>
</feature>
<organism evidence="11 12">
    <name type="scientific">Actinomadura craniellae</name>
    <dbReference type="NCBI Taxonomy" id="2231787"/>
    <lineage>
        <taxon>Bacteria</taxon>
        <taxon>Bacillati</taxon>
        <taxon>Actinomycetota</taxon>
        <taxon>Actinomycetes</taxon>
        <taxon>Streptosporangiales</taxon>
        <taxon>Thermomonosporaceae</taxon>
        <taxon>Actinomadura</taxon>
    </lineage>
</organism>
<sequence length="300" mass="29847">MKPRISVLGSCNMDLVAYTARAPGLGETVAGDRFETAPGGKGANQAVAAARAGGRVSMIGAVGDDHYGARLRAVLEESGVGTGRVRTVAGPTGTAHITVDGSGANAIVVVPGANATVMGLDDADEAVIAASRALLLQLEVPLPVVRAGAAVARANRVPAVLTPSPARPLPPELLSDIDLIVANEHEATELGGDKDPLGGLLDLVSRAVVTLGPAGCVYGTRAGERVRVAAPAVPVVETTGAGDCFAGVLGVALAEGAPVEDALRTATAAATLVVQRRGAATAMPGRPEIDRFAAEISGAG</sequence>
<comment type="cofactor">
    <cofactor evidence="9">
        <name>Mg(2+)</name>
        <dbReference type="ChEBI" id="CHEBI:18420"/>
    </cofactor>
    <text evidence="9">Requires a divalent cation, most likely magnesium in vivo, as an electrophilic catalyst to aid phosphoryl group transfer. It is the chelate of the metal and the nucleotide that is the actual substrate.</text>
</comment>
<feature type="binding site" evidence="9">
    <location>
        <begin position="12"/>
        <end position="14"/>
    </location>
    <ligand>
        <name>substrate</name>
    </ligand>
</feature>
<dbReference type="Proteomes" id="UP000251891">
    <property type="component" value="Unassembled WGS sequence"/>
</dbReference>
<protein>
    <recommendedName>
        <fullName evidence="9">Ribokinase</fullName>
        <shortName evidence="9">RK</shortName>
        <ecNumber evidence="9">2.7.1.15</ecNumber>
    </recommendedName>
</protein>
<evidence type="ECO:0000256" key="5">
    <source>
        <dbReference type="ARBA" id="ARBA00022840"/>
    </source>
</evidence>
<dbReference type="GO" id="GO:0046872">
    <property type="term" value="F:metal ion binding"/>
    <property type="evidence" value="ECO:0007669"/>
    <property type="project" value="UniProtKB-KW"/>
</dbReference>
<dbReference type="GO" id="GO:0004747">
    <property type="term" value="F:ribokinase activity"/>
    <property type="evidence" value="ECO:0007669"/>
    <property type="project" value="UniProtKB-UniRule"/>
</dbReference>
<feature type="active site" description="Proton acceptor" evidence="9">
    <location>
        <position position="243"/>
    </location>
</feature>
<keyword evidence="8 9" id="KW-0119">Carbohydrate metabolism</keyword>
<evidence type="ECO:0000256" key="3">
    <source>
        <dbReference type="ARBA" id="ARBA00022741"/>
    </source>
</evidence>
<keyword evidence="4 9" id="KW-0418">Kinase</keyword>
<feature type="binding site" evidence="9">
    <location>
        <position position="243"/>
    </location>
    <ligand>
        <name>substrate</name>
    </ligand>
</feature>
<evidence type="ECO:0000313" key="12">
    <source>
        <dbReference type="Proteomes" id="UP000251891"/>
    </source>
</evidence>
<dbReference type="InterPro" id="IPR002139">
    <property type="entry name" value="Ribo/fructo_kinase"/>
</dbReference>
<dbReference type="InterPro" id="IPR011877">
    <property type="entry name" value="Ribokinase"/>
</dbReference>
<feature type="binding site" evidence="9">
    <location>
        <begin position="210"/>
        <end position="215"/>
    </location>
    <ligand>
        <name>ATP</name>
        <dbReference type="ChEBI" id="CHEBI:30616"/>
    </ligand>
</feature>
<evidence type="ECO:0000256" key="7">
    <source>
        <dbReference type="ARBA" id="ARBA00022958"/>
    </source>
</evidence>
<accession>A0A365HBI2</accession>
<evidence type="ECO:0000256" key="9">
    <source>
        <dbReference type="HAMAP-Rule" id="MF_01987"/>
    </source>
</evidence>
<feature type="binding site" evidence="9">
    <location>
        <position position="183"/>
    </location>
    <ligand>
        <name>ATP</name>
        <dbReference type="ChEBI" id="CHEBI:30616"/>
    </ligand>
</feature>
<dbReference type="UniPathway" id="UPA00916">
    <property type="reaction ID" value="UER00889"/>
</dbReference>
<feature type="binding site" evidence="9">
    <location>
        <position position="239"/>
    </location>
    <ligand>
        <name>K(+)</name>
        <dbReference type="ChEBI" id="CHEBI:29103"/>
    </ligand>
</feature>
<keyword evidence="6 9" id="KW-0460">Magnesium</keyword>
<dbReference type="GO" id="GO:0019303">
    <property type="term" value="P:D-ribose catabolic process"/>
    <property type="evidence" value="ECO:0007669"/>
    <property type="project" value="UniProtKB-UniRule"/>
</dbReference>
<feature type="binding site" evidence="9">
    <location>
        <position position="278"/>
    </location>
    <ligand>
        <name>K(+)</name>
        <dbReference type="ChEBI" id="CHEBI:29103"/>
    </ligand>
</feature>
<keyword evidence="12" id="KW-1185">Reference proteome</keyword>
<dbReference type="HAMAP" id="MF_01987">
    <property type="entry name" value="Ribokinase"/>
    <property type="match status" value="1"/>
</dbReference>
<name>A0A365HBI2_9ACTN</name>
<keyword evidence="9" id="KW-0963">Cytoplasm</keyword>
<dbReference type="Pfam" id="PF00294">
    <property type="entry name" value="PfkB"/>
    <property type="match status" value="1"/>
</dbReference>
<proteinExistence type="inferred from homology"/>
<evidence type="ECO:0000313" key="11">
    <source>
        <dbReference type="EMBL" id="RAY16457.1"/>
    </source>
</evidence>
<gene>
    <name evidence="9" type="primary">rbsK</name>
    <name evidence="11" type="ORF">DPM19_06190</name>
</gene>
<evidence type="ECO:0000256" key="6">
    <source>
        <dbReference type="ARBA" id="ARBA00022842"/>
    </source>
</evidence>
<dbReference type="PRINTS" id="PR00990">
    <property type="entry name" value="RIBOKINASE"/>
</dbReference>
<keyword evidence="3 9" id="KW-0547">Nucleotide-binding</keyword>
<comment type="caution">
    <text evidence="11">The sequence shown here is derived from an EMBL/GenBank/DDBJ whole genome shotgun (WGS) entry which is preliminary data.</text>
</comment>
<reference evidence="11 12" key="1">
    <citation type="submission" date="2018-06" db="EMBL/GenBank/DDBJ databases">
        <title>Actinomadura craniellae sp. nov. isolated from marine sponge Craniella sp.</title>
        <authorList>
            <person name="Li L."/>
            <person name="Xu Q.H."/>
            <person name="Lin H.W."/>
            <person name="Lu Y.H."/>
        </authorList>
    </citation>
    <scope>NUCLEOTIDE SEQUENCE [LARGE SCALE GENOMIC DNA]</scope>
    <source>
        <strain evidence="11 12">LHW63021</strain>
    </source>
</reference>
<feature type="binding site" evidence="9">
    <location>
        <position position="273"/>
    </location>
    <ligand>
        <name>K(+)</name>
        <dbReference type="ChEBI" id="CHEBI:29103"/>
    </ligand>
</feature>
<dbReference type="RefSeq" id="WP_111863796.1">
    <property type="nucleotide sequence ID" value="NZ_QLYX01000002.1"/>
</dbReference>
<comment type="activity regulation">
    <text evidence="9">Activated by a monovalent cation that binds near, but not in, the active site. The most likely occupant of the site in vivo is potassium. Ion binding induces a conformational change that may alter substrate affinity.</text>
</comment>
<comment type="caution">
    <text evidence="9">Lacks conserved residue(s) required for the propagation of feature annotation.</text>
</comment>
<dbReference type="PANTHER" id="PTHR10584:SF166">
    <property type="entry name" value="RIBOKINASE"/>
    <property type="match status" value="1"/>
</dbReference>
<comment type="pathway">
    <text evidence="9">Carbohydrate metabolism; D-ribose degradation; D-ribose 5-phosphate from beta-D-ribopyranose: step 2/2.</text>
</comment>
<comment type="function">
    <text evidence="9">Catalyzes the phosphorylation of ribose at O-5 in a reaction requiring ATP and magnesium. The resulting D-ribose-5-phosphate can then be used either for sythesis of nucleotides, histidine, and tryptophan, or as a component of the pentose phosphate pathway.</text>
</comment>
<dbReference type="SUPFAM" id="SSF53613">
    <property type="entry name" value="Ribokinase-like"/>
    <property type="match status" value="1"/>
</dbReference>
<comment type="subunit">
    <text evidence="9">Homodimer.</text>
</comment>
<dbReference type="AlphaFoldDB" id="A0A365HBI2"/>
<dbReference type="GO" id="GO:0005524">
    <property type="term" value="F:ATP binding"/>
    <property type="evidence" value="ECO:0007669"/>
    <property type="project" value="UniProtKB-UniRule"/>
</dbReference>
<dbReference type="CDD" id="cd01174">
    <property type="entry name" value="ribokinase"/>
    <property type="match status" value="1"/>
</dbReference>
<keyword evidence="5 9" id="KW-0067">ATP-binding</keyword>
<feature type="binding site" evidence="9">
    <location>
        <position position="139"/>
    </location>
    <ligand>
        <name>substrate</name>
    </ligand>
</feature>
<dbReference type="Gene3D" id="3.40.1190.20">
    <property type="match status" value="1"/>
</dbReference>
<comment type="subcellular location">
    <subcellularLocation>
        <location evidence="9">Cytoplasm</location>
    </subcellularLocation>
</comment>
<evidence type="ECO:0000256" key="2">
    <source>
        <dbReference type="ARBA" id="ARBA00022723"/>
    </source>
</evidence>
<evidence type="ECO:0000256" key="1">
    <source>
        <dbReference type="ARBA" id="ARBA00022679"/>
    </source>
</evidence>
<keyword evidence="2 9" id="KW-0479">Metal-binding</keyword>